<dbReference type="InterPro" id="IPR013783">
    <property type="entry name" value="Ig-like_fold"/>
</dbReference>
<dbReference type="OrthoDB" id="9765926at2"/>
<dbReference type="Pfam" id="PF13585">
    <property type="entry name" value="CHU_C"/>
    <property type="match status" value="1"/>
</dbReference>
<dbReference type="SMART" id="SM00089">
    <property type="entry name" value="PKD"/>
    <property type="match status" value="2"/>
</dbReference>
<evidence type="ECO:0000313" key="2">
    <source>
        <dbReference type="EMBL" id="TDD94272.1"/>
    </source>
</evidence>
<keyword evidence="3" id="KW-1185">Reference proteome</keyword>
<name>A0A4R5CB25_9FLAO</name>
<organism evidence="2 3">
    <name type="scientific">Flavobacterium cellulosilyticum</name>
    <dbReference type="NCBI Taxonomy" id="2541731"/>
    <lineage>
        <taxon>Bacteria</taxon>
        <taxon>Pseudomonadati</taxon>
        <taxon>Bacteroidota</taxon>
        <taxon>Flavobacteriia</taxon>
        <taxon>Flavobacteriales</taxon>
        <taxon>Flavobacteriaceae</taxon>
        <taxon>Flavobacterium</taxon>
    </lineage>
</organism>
<dbReference type="InterPro" id="IPR026341">
    <property type="entry name" value="T9SS_type_B"/>
</dbReference>
<reference evidence="2 3" key="1">
    <citation type="submission" date="2019-03" db="EMBL/GenBank/DDBJ databases">
        <title>Flavobacterium AR-3-4 sp. nov. isolated from arctic soil.</title>
        <authorList>
            <person name="Chaudhary D.K."/>
        </authorList>
    </citation>
    <scope>NUCLEOTIDE SEQUENCE [LARGE SCALE GENOMIC DNA]</scope>
    <source>
        <strain evidence="2 3">AR-3-4</strain>
    </source>
</reference>
<evidence type="ECO:0000313" key="3">
    <source>
        <dbReference type="Proteomes" id="UP000295479"/>
    </source>
</evidence>
<dbReference type="InterPro" id="IPR011044">
    <property type="entry name" value="Quino_amine_DH_bsu"/>
</dbReference>
<dbReference type="SUPFAM" id="SSF50969">
    <property type="entry name" value="YVTN repeat-like/Quinoprotein amine dehydrogenase"/>
    <property type="match status" value="1"/>
</dbReference>
<sequence>MKNQILLFFLCISSLAYSQKEASYWYFGEGAGIHFNTDGSLTPLTDGKLINLEGCAALSDSNGNLLFYTDGMTVYNKNHLVMLNGTGLKGAWSSSQSATIVPKPGSPNLFYVFTLDDSAKINGVQYSEIDLTLDGGLGGITANKNILVYTPSLEKISVVKHGNNNDLWIVTHGWNSNTFYAHLLTAAGLSATPVTSNVGGVIGGSQNNVLGYMKISPDGTKLAAGHCFNFLELFDFDVATGKVSNPIRLKSSGFDQFYGVEFSPNSKLLYLAISNKREIYQYNLNAPNIVASELLIANGTNHLGALQLGPNNKIYIANYDVTNLGVINNPDNVGVSCNLQTNAVDLAGKKSQSGLPCFVQSFFNSSFTVNNQCLGDLTTFSLSGNQIVTSATWDFGDGTTSTTISPTHSYTIAGTYTVSVTATGASGTSTNTKVITISAVPTATKPQDLLICDNNNDGLYNFDLTTQNTAILNSQDPNLYTIKFFANATDYANKIAIAAPNNYINKAAYQAQTIIAEVSNNANSECKSTTSFDIDVFDSPKPNTVIPKISSCDNSSVGTDTDGRVIFDLTQRATTILNGQSASQFVLSYYKDSALSQLITTPNTYANTNASETIYVKMTNKDNASCFATTSFSIEVLALPVITNVVSLKQCDDDIDGFSVFNLEEAIGKITTNAANKTIAFFKTQTDAQNNTNPIANPTTYTNQVVSNDAVYAKVSNGNGCFRIAKVNLLVSTTQIPLNYAKSFTECDDAFLGTNTDGIASFDFSSVTNDIQNIFPAGQLLDIRYFRNLADALAEKNAITDISNYRNIGYPNTQKIYIRVDSQVNNDCLGLGNHITLNVERIPIVQSLTQIHCDDDQDGKFAFDTTNLQSQLINGLTDVTVTYFDGNNVQLSSPLPNPFVTASQTLKVVVTNNTAKACSYNSTLQFVVDDLPEAFPVPTILTTTCDDEADPSLQDGKYAFDTATFQNTILGGQTGMIVNYFDQNNNALPSPLPNPFVTTTQNVRVEVINPVNTTCTATITLPFVVHPVPKIALKGDELVCSDLPSFTKDLDAGLLDGSDTNDYTYTWSFNGNAIAGETNYILTVNTAGLYTVKVTNAQGCSRTRTFTVLASDKANITDVKIVDLAESNSITVSVAASLGNYIYTLDDENGSYQTDNVFTNVSAGIHTVYVKDLNGCGIKRKEVAVLGIPNYFTPNDDSYNDYWNIKGVNASFNTNTIIHIFDRYGKLVKQISPLTQGWDGTFNGQQMPAADYWYSIQLEDSRVIKGHFALKR</sequence>
<dbReference type="PROSITE" id="PS50093">
    <property type="entry name" value="PKD"/>
    <property type="match status" value="1"/>
</dbReference>
<gene>
    <name evidence="2" type="ORF">E0F76_16855</name>
</gene>
<dbReference type="AlphaFoldDB" id="A0A4R5CB25"/>
<dbReference type="Pfam" id="PF18911">
    <property type="entry name" value="PKD_4"/>
    <property type="match status" value="1"/>
</dbReference>
<comment type="caution">
    <text evidence="2">The sequence shown here is derived from an EMBL/GenBank/DDBJ whole genome shotgun (WGS) entry which is preliminary data.</text>
</comment>
<dbReference type="SUPFAM" id="SSF49299">
    <property type="entry name" value="PKD domain"/>
    <property type="match status" value="2"/>
</dbReference>
<dbReference type="RefSeq" id="WP_132008900.1">
    <property type="nucleotide sequence ID" value="NZ_SMFK01000017.1"/>
</dbReference>
<protein>
    <submittedName>
        <fullName evidence="2">T9SS type B sorting domain-containing protein</fullName>
    </submittedName>
</protein>
<dbReference type="Gene3D" id="2.60.40.10">
    <property type="entry name" value="Immunoglobulins"/>
    <property type="match status" value="2"/>
</dbReference>
<dbReference type="Proteomes" id="UP000295479">
    <property type="component" value="Unassembled WGS sequence"/>
</dbReference>
<dbReference type="EMBL" id="SMFK01000017">
    <property type="protein sequence ID" value="TDD94272.1"/>
    <property type="molecule type" value="Genomic_DNA"/>
</dbReference>
<dbReference type="NCBIfam" id="TIGR04131">
    <property type="entry name" value="Bac_Flav_CTERM"/>
    <property type="match status" value="1"/>
</dbReference>
<accession>A0A4R5CB25</accession>
<dbReference type="CDD" id="cd00146">
    <property type="entry name" value="PKD"/>
    <property type="match status" value="2"/>
</dbReference>
<dbReference type="InterPro" id="IPR035986">
    <property type="entry name" value="PKD_dom_sf"/>
</dbReference>
<proteinExistence type="predicted"/>
<dbReference type="InterPro" id="IPR022409">
    <property type="entry name" value="PKD/Chitinase_dom"/>
</dbReference>
<dbReference type="InterPro" id="IPR000601">
    <property type="entry name" value="PKD_dom"/>
</dbReference>
<feature type="domain" description="PKD" evidence="1">
    <location>
        <begin position="383"/>
        <end position="444"/>
    </location>
</feature>
<evidence type="ECO:0000259" key="1">
    <source>
        <dbReference type="PROSITE" id="PS50093"/>
    </source>
</evidence>